<dbReference type="InterPro" id="IPR011066">
    <property type="entry name" value="MscS_channel_C_sf"/>
</dbReference>
<dbReference type="Pfam" id="PF21082">
    <property type="entry name" value="MS_channel_3rd"/>
    <property type="match status" value="1"/>
</dbReference>
<evidence type="ECO:0000313" key="11">
    <source>
        <dbReference type="EMBL" id="KUK76347.1"/>
    </source>
</evidence>
<dbReference type="PANTHER" id="PTHR30347:SF1">
    <property type="entry name" value="MECHANOSENSITIVE CHANNEL MSCK"/>
    <property type="match status" value="1"/>
</dbReference>
<comment type="similarity">
    <text evidence="2">Belongs to the MscS (TC 1.A.23) family.</text>
</comment>
<dbReference type="Proteomes" id="UP000053860">
    <property type="component" value="Unassembled WGS sequence"/>
</dbReference>
<dbReference type="Gene3D" id="3.30.70.100">
    <property type="match status" value="1"/>
</dbReference>
<keyword evidence="3" id="KW-1003">Cell membrane</keyword>
<dbReference type="InterPro" id="IPR049142">
    <property type="entry name" value="MS_channel_1st"/>
</dbReference>
<proteinExistence type="inferred from homology"/>
<dbReference type="Pfam" id="PF00924">
    <property type="entry name" value="MS_channel_2nd"/>
    <property type="match status" value="1"/>
</dbReference>
<evidence type="ECO:0000256" key="7">
    <source>
        <dbReference type="SAM" id="Phobius"/>
    </source>
</evidence>
<dbReference type="SUPFAM" id="SSF82861">
    <property type="entry name" value="Mechanosensitive channel protein MscS (YggB), transmembrane region"/>
    <property type="match status" value="1"/>
</dbReference>
<feature type="non-terminal residue" evidence="11">
    <location>
        <position position="242"/>
    </location>
</feature>
<feature type="transmembrane region" description="Helical" evidence="7">
    <location>
        <begin position="65"/>
        <end position="87"/>
    </location>
</feature>
<dbReference type="GO" id="GO:0008381">
    <property type="term" value="F:mechanosensitive monoatomic ion channel activity"/>
    <property type="evidence" value="ECO:0007669"/>
    <property type="project" value="UniProtKB-ARBA"/>
</dbReference>
<feature type="transmembrane region" description="Helical" evidence="7">
    <location>
        <begin position="93"/>
        <end position="112"/>
    </location>
</feature>
<evidence type="ECO:0000256" key="2">
    <source>
        <dbReference type="ARBA" id="ARBA00008017"/>
    </source>
</evidence>
<keyword evidence="6 7" id="KW-0472">Membrane</keyword>
<feature type="domain" description="Mechanosensitive ion channel MscS" evidence="8">
    <location>
        <begin position="115"/>
        <end position="181"/>
    </location>
</feature>
<evidence type="ECO:0000259" key="10">
    <source>
        <dbReference type="Pfam" id="PF21088"/>
    </source>
</evidence>
<evidence type="ECO:0000256" key="4">
    <source>
        <dbReference type="ARBA" id="ARBA00022692"/>
    </source>
</evidence>
<comment type="caution">
    <text evidence="11">The sequence shown here is derived from an EMBL/GenBank/DDBJ whole genome shotgun (WGS) entry which is preliminary data.</text>
</comment>
<dbReference type="GO" id="GO:0005886">
    <property type="term" value="C:plasma membrane"/>
    <property type="evidence" value="ECO:0007669"/>
    <property type="project" value="UniProtKB-SubCell"/>
</dbReference>
<sequence length="242" mass="27212">MDKNKPSMETLRNFIEYEIFRIGDYSFTNSKIIIVALVILATMGILSVIKKLLFRKKIENRYERGNLYALFQIIKYLAWIIAILIILDELGVKLNALLAGSAALLVGLGLGLQSTFNNFVSGIILLFEGSIRVGDVLEIDDDVVQIESIGLRASKAIDRDYISVIIPNSLITSNKVVNWSHQERKTRFRIKVGVAYGSDVDLVIKVLRESALDHKDITDKSSVMARFVDFGSSSLDFELLFF</sequence>
<dbReference type="InterPro" id="IPR011014">
    <property type="entry name" value="MscS_channel_TM-2"/>
</dbReference>
<dbReference type="EMBL" id="LGGN01000264">
    <property type="protein sequence ID" value="KUK76347.1"/>
    <property type="molecule type" value="Genomic_DNA"/>
</dbReference>
<feature type="domain" description="Mechanosensitive ion channel MscS C-terminal" evidence="9">
    <location>
        <begin position="189"/>
        <end position="242"/>
    </location>
</feature>
<evidence type="ECO:0000256" key="5">
    <source>
        <dbReference type="ARBA" id="ARBA00022989"/>
    </source>
</evidence>
<keyword evidence="5 7" id="KW-1133">Transmembrane helix</keyword>
<dbReference type="SUPFAM" id="SSF82689">
    <property type="entry name" value="Mechanosensitive channel protein MscS (YggB), C-terminal domain"/>
    <property type="match status" value="1"/>
</dbReference>
<evidence type="ECO:0000259" key="8">
    <source>
        <dbReference type="Pfam" id="PF00924"/>
    </source>
</evidence>
<dbReference type="SUPFAM" id="SSF50182">
    <property type="entry name" value="Sm-like ribonucleoproteins"/>
    <property type="match status" value="1"/>
</dbReference>
<dbReference type="InterPro" id="IPR052702">
    <property type="entry name" value="MscS-like_channel"/>
</dbReference>
<evidence type="ECO:0000256" key="3">
    <source>
        <dbReference type="ARBA" id="ARBA00022475"/>
    </source>
</evidence>
<evidence type="ECO:0000313" key="12">
    <source>
        <dbReference type="Proteomes" id="UP000053860"/>
    </source>
</evidence>
<dbReference type="Gene3D" id="1.10.287.1260">
    <property type="match status" value="1"/>
</dbReference>
<dbReference type="Gene3D" id="2.30.30.60">
    <property type="match status" value="1"/>
</dbReference>
<feature type="transmembrane region" description="Helical" evidence="7">
    <location>
        <begin position="32"/>
        <end position="53"/>
    </location>
</feature>
<dbReference type="InterPro" id="IPR049278">
    <property type="entry name" value="MS_channel_C"/>
</dbReference>
<reference evidence="12" key="1">
    <citation type="journal article" date="2015" name="MBio">
        <title>Genome-Resolved Metagenomic Analysis Reveals Roles for Candidate Phyla and Other Microbial Community Members in Biogeochemical Transformations in Oil Reservoirs.</title>
        <authorList>
            <person name="Hu P."/>
            <person name="Tom L."/>
            <person name="Singh A."/>
            <person name="Thomas B.C."/>
            <person name="Baker B.J."/>
            <person name="Piceno Y.M."/>
            <person name="Andersen G.L."/>
            <person name="Banfield J.F."/>
        </authorList>
    </citation>
    <scope>NUCLEOTIDE SEQUENCE [LARGE SCALE GENOMIC DNA]</scope>
</reference>
<accession>A0A117LZM6</accession>
<name>A0A117LZM6_9BACT</name>
<comment type="subcellular location">
    <subcellularLocation>
        <location evidence="1">Cell membrane</location>
        <topology evidence="1">Multi-pass membrane protein</topology>
    </subcellularLocation>
</comment>
<organism evidence="11 12">
    <name type="scientific">Proteiniphilum acetatigenes</name>
    <dbReference type="NCBI Taxonomy" id="294710"/>
    <lineage>
        <taxon>Bacteria</taxon>
        <taxon>Pseudomonadati</taxon>
        <taxon>Bacteroidota</taxon>
        <taxon>Bacteroidia</taxon>
        <taxon>Bacteroidales</taxon>
        <taxon>Dysgonomonadaceae</taxon>
        <taxon>Proteiniphilum</taxon>
    </lineage>
</organism>
<gene>
    <name evidence="11" type="ORF">XD92_1244</name>
</gene>
<dbReference type="PANTHER" id="PTHR30347">
    <property type="entry name" value="POTASSIUM CHANNEL RELATED"/>
    <property type="match status" value="1"/>
</dbReference>
<dbReference type="InterPro" id="IPR023408">
    <property type="entry name" value="MscS_beta-dom_sf"/>
</dbReference>
<dbReference type="InterPro" id="IPR006685">
    <property type="entry name" value="MscS_channel_2nd"/>
</dbReference>
<feature type="domain" description="Mechanosensitive ion channel transmembrane helices 2/3" evidence="10">
    <location>
        <begin position="72"/>
        <end position="113"/>
    </location>
</feature>
<dbReference type="Pfam" id="PF21088">
    <property type="entry name" value="MS_channel_1st"/>
    <property type="match status" value="1"/>
</dbReference>
<evidence type="ECO:0000256" key="1">
    <source>
        <dbReference type="ARBA" id="ARBA00004651"/>
    </source>
</evidence>
<keyword evidence="4 7" id="KW-0812">Transmembrane</keyword>
<dbReference type="AlphaFoldDB" id="A0A117LZM6"/>
<evidence type="ECO:0000256" key="6">
    <source>
        <dbReference type="ARBA" id="ARBA00023136"/>
    </source>
</evidence>
<protein>
    <submittedName>
        <fullName evidence="11">Small mechanosensitive channel protein, MscS family</fullName>
    </submittedName>
</protein>
<dbReference type="InterPro" id="IPR010920">
    <property type="entry name" value="LSM_dom_sf"/>
</dbReference>
<evidence type="ECO:0000259" key="9">
    <source>
        <dbReference type="Pfam" id="PF21082"/>
    </source>
</evidence>